<sequence length="509" mass="53792">MAGATLAHSGVGHLGEGAAPLGELVHELLDDAAERFPDRPALRDGGGVWTWAELDATSRRLASWLRGRGIGRGDRVLVRTRRQRDLVTLMFATFRVGAAFAPISVQMKPFHLAAVVADAEPALLVLDEHEMDLSGVAGAVALSDVLAAATGHDLDRSTTGVIGQDVALLLYTSGTTATPKAVVCPHRAVVFAAAAIARVLRYRPDDVIFCRLPLSFDYGLYQVFLGALAGAEVVLAADAPNAGLLASVRAAGATVVPLVPSVATMLTTLAARDPRPTGVRLFTNTGAALPAPAVRLLLDRFPGASIALMYGTTECKRITVREPEDGDLLRPDSVGPALPGTEVLVVDEAERPVPPMTVGEIVVRGGHVMAGYWRAPELTDRTFRRSPETGEVRLHTGDYGYLHPDGELVFVGRRDEIFKRNGVRASGVEIEAAAQDIPGVTGAALLPPAAGRDIVLFVATDLTPAQVLRELAIRLEAAKVPTDCRVLPAIPLTANGKPDRVALAGRLTR</sequence>
<dbReference type="Proteomes" id="UP000638560">
    <property type="component" value="Unassembled WGS sequence"/>
</dbReference>
<dbReference type="InterPro" id="IPR045851">
    <property type="entry name" value="AMP-bd_C_sf"/>
</dbReference>
<dbReference type="PANTHER" id="PTHR45527">
    <property type="entry name" value="NONRIBOSOMAL PEPTIDE SYNTHETASE"/>
    <property type="match status" value="1"/>
</dbReference>
<dbReference type="SUPFAM" id="SSF56801">
    <property type="entry name" value="Acetyl-CoA synthetase-like"/>
    <property type="match status" value="1"/>
</dbReference>
<comment type="caution">
    <text evidence="2">The sequence shown here is derived from an EMBL/GenBank/DDBJ whole genome shotgun (WGS) entry which is preliminary data.</text>
</comment>
<gene>
    <name evidence="2" type="ORF">I0C86_28260</name>
</gene>
<dbReference type="EMBL" id="JADPUN010000251">
    <property type="protein sequence ID" value="MBF9132821.1"/>
    <property type="molecule type" value="Genomic_DNA"/>
</dbReference>
<dbReference type="RefSeq" id="WP_196204344.1">
    <property type="nucleotide sequence ID" value="NZ_JADPUN010000251.1"/>
</dbReference>
<accession>A0ABS0H2X6</accession>
<keyword evidence="3" id="KW-1185">Reference proteome</keyword>
<dbReference type="InterPro" id="IPR000873">
    <property type="entry name" value="AMP-dep_synth/lig_dom"/>
</dbReference>
<protein>
    <submittedName>
        <fullName evidence="2">AMP-binding protein</fullName>
    </submittedName>
</protein>
<proteinExistence type="predicted"/>
<reference evidence="2 3" key="1">
    <citation type="submission" date="2020-11" db="EMBL/GenBank/DDBJ databases">
        <title>A novel isolate from a Black sea contaminated sediment with potential to produce alkanes: Plantactinospora alkalitolerans sp. nov.</title>
        <authorList>
            <person name="Carro L."/>
            <person name="Veyisoglu A."/>
            <person name="Guven K."/>
            <person name="Schumann P."/>
            <person name="Klenk H.-P."/>
            <person name="Sahin N."/>
        </authorList>
    </citation>
    <scope>NUCLEOTIDE SEQUENCE [LARGE SCALE GENOMIC DNA]</scope>
    <source>
        <strain evidence="2 3">S1510</strain>
    </source>
</reference>
<organism evidence="2 3">
    <name type="scientific">Plantactinospora alkalitolerans</name>
    <dbReference type="NCBI Taxonomy" id="2789879"/>
    <lineage>
        <taxon>Bacteria</taxon>
        <taxon>Bacillati</taxon>
        <taxon>Actinomycetota</taxon>
        <taxon>Actinomycetes</taxon>
        <taxon>Micromonosporales</taxon>
        <taxon>Micromonosporaceae</taxon>
        <taxon>Plantactinospora</taxon>
    </lineage>
</organism>
<name>A0ABS0H2X6_9ACTN</name>
<evidence type="ECO:0000313" key="2">
    <source>
        <dbReference type="EMBL" id="MBF9132821.1"/>
    </source>
</evidence>
<dbReference type="Gene3D" id="3.30.300.30">
    <property type="match status" value="1"/>
</dbReference>
<evidence type="ECO:0000259" key="1">
    <source>
        <dbReference type="Pfam" id="PF00501"/>
    </source>
</evidence>
<dbReference type="Pfam" id="PF00501">
    <property type="entry name" value="AMP-binding"/>
    <property type="match status" value="1"/>
</dbReference>
<evidence type="ECO:0000313" key="3">
    <source>
        <dbReference type="Proteomes" id="UP000638560"/>
    </source>
</evidence>
<dbReference type="Gene3D" id="3.40.50.12780">
    <property type="entry name" value="N-terminal domain of ligase-like"/>
    <property type="match status" value="1"/>
</dbReference>
<dbReference type="InterPro" id="IPR042099">
    <property type="entry name" value="ANL_N_sf"/>
</dbReference>
<feature type="domain" description="AMP-dependent synthetase/ligase" evidence="1">
    <location>
        <begin position="30"/>
        <end position="373"/>
    </location>
</feature>
<dbReference type="PANTHER" id="PTHR45527:SF1">
    <property type="entry name" value="FATTY ACID SYNTHASE"/>
    <property type="match status" value="1"/>
</dbReference>